<name>A0A8I1SVG3_THIA3</name>
<evidence type="ECO:0000313" key="1">
    <source>
        <dbReference type="EMBL" id="MBN8745640.1"/>
    </source>
</evidence>
<evidence type="ECO:0000313" key="2">
    <source>
        <dbReference type="Proteomes" id="UP000664800"/>
    </source>
</evidence>
<comment type="caution">
    <text evidence="1">The sequence shown here is derived from an EMBL/GenBank/DDBJ whole genome shotgun (WGS) entry which is preliminary data.</text>
</comment>
<proteinExistence type="predicted"/>
<dbReference type="Proteomes" id="UP000664800">
    <property type="component" value="Unassembled WGS sequence"/>
</dbReference>
<reference evidence="1" key="1">
    <citation type="submission" date="2021-02" db="EMBL/GenBank/DDBJ databases">
        <title>Thiocyanate and organic carbon inputs drive convergent selection for specific autotrophic Afipia and Thiobacillus strains within complex microbiomes.</title>
        <authorList>
            <person name="Huddy R.J."/>
            <person name="Sachdeva R."/>
            <person name="Kadzinga F."/>
            <person name="Kantor R.S."/>
            <person name="Harrison S.T.L."/>
            <person name="Banfield J.F."/>
        </authorList>
    </citation>
    <scope>NUCLEOTIDE SEQUENCE</scope>
    <source>
        <strain evidence="1">SCN18_13_7_16_R3_B_64_19</strain>
    </source>
</reference>
<gene>
    <name evidence="1" type="ORF">J0I24_15265</name>
</gene>
<dbReference type="Gene3D" id="6.20.450.20">
    <property type="match status" value="1"/>
</dbReference>
<accession>A0A8I1SVG3</accession>
<dbReference type="AlphaFoldDB" id="A0A8I1SVG3"/>
<organism evidence="1 2">
    <name type="scientific">Thiomonas arsenitoxydans (strain DSM 22701 / CIP 110005 / 3As)</name>
    <dbReference type="NCBI Taxonomy" id="426114"/>
    <lineage>
        <taxon>Bacteria</taxon>
        <taxon>Pseudomonadati</taxon>
        <taxon>Pseudomonadota</taxon>
        <taxon>Betaproteobacteria</taxon>
        <taxon>Burkholderiales</taxon>
        <taxon>Thiomonas</taxon>
    </lineage>
</organism>
<protein>
    <submittedName>
        <fullName evidence="1">Antitoxin of toxin-antitoxin stability system</fullName>
    </submittedName>
</protein>
<dbReference type="EMBL" id="JAFKMR010000036">
    <property type="protein sequence ID" value="MBN8745640.1"/>
    <property type="molecule type" value="Genomic_DNA"/>
</dbReference>
<dbReference type="RefSeq" id="WP_276732673.1">
    <property type="nucleotide sequence ID" value="NZ_JAFKMR010000036.1"/>
</dbReference>
<sequence length="93" mass="10549">MPKEAVFTMKLEPELRAEFMAEVAGEDRPASQVMRELMRGYIEQRRQAREHDAYLRRKVEAGRASVRAGRGRSNDEVEAAFAARRNKAAADLA</sequence>